<evidence type="ECO:0000256" key="1">
    <source>
        <dbReference type="SAM" id="MobiDB-lite"/>
    </source>
</evidence>
<evidence type="ECO:0008006" key="5">
    <source>
        <dbReference type="Google" id="ProtNLM"/>
    </source>
</evidence>
<protein>
    <recommendedName>
        <fullName evidence="5">Transmembrane protein</fullName>
    </recommendedName>
</protein>
<feature type="transmembrane region" description="Helical" evidence="2">
    <location>
        <begin position="26"/>
        <end position="49"/>
    </location>
</feature>
<sequence length="72" mass="7999">MAEHQILFVASGGLCSFMRIRCIRQLAILIGNASSIFLFVFLSVSVIHVGNKNSIENGSPKETEKGDRKYKQ</sequence>
<gene>
    <name evidence="3" type="ORF">QE152_g35850</name>
</gene>
<feature type="region of interest" description="Disordered" evidence="1">
    <location>
        <begin position="52"/>
        <end position="72"/>
    </location>
</feature>
<evidence type="ECO:0000313" key="3">
    <source>
        <dbReference type="EMBL" id="KAK9688026.1"/>
    </source>
</evidence>
<evidence type="ECO:0000256" key="2">
    <source>
        <dbReference type="SAM" id="Phobius"/>
    </source>
</evidence>
<keyword evidence="4" id="KW-1185">Reference proteome</keyword>
<feature type="compositionally biased region" description="Basic and acidic residues" evidence="1">
    <location>
        <begin position="59"/>
        <end position="72"/>
    </location>
</feature>
<reference evidence="3 4" key="1">
    <citation type="journal article" date="2024" name="BMC Genomics">
        <title>De novo assembly and annotation of Popillia japonica's genome with initial clues to its potential as an invasive pest.</title>
        <authorList>
            <person name="Cucini C."/>
            <person name="Boschi S."/>
            <person name="Funari R."/>
            <person name="Cardaioli E."/>
            <person name="Iannotti N."/>
            <person name="Marturano G."/>
            <person name="Paoli F."/>
            <person name="Bruttini M."/>
            <person name="Carapelli A."/>
            <person name="Frati F."/>
            <person name="Nardi F."/>
        </authorList>
    </citation>
    <scope>NUCLEOTIDE SEQUENCE [LARGE SCALE GENOMIC DNA]</scope>
    <source>
        <strain evidence="3">DMR45628</strain>
    </source>
</reference>
<keyword evidence="2" id="KW-0812">Transmembrane</keyword>
<name>A0AAW1IEX2_POPJA</name>
<keyword evidence="2" id="KW-1133">Transmembrane helix</keyword>
<keyword evidence="2" id="KW-0472">Membrane</keyword>
<organism evidence="3 4">
    <name type="scientific">Popillia japonica</name>
    <name type="common">Japanese beetle</name>
    <dbReference type="NCBI Taxonomy" id="7064"/>
    <lineage>
        <taxon>Eukaryota</taxon>
        <taxon>Metazoa</taxon>
        <taxon>Ecdysozoa</taxon>
        <taxon>Arthropoda</taxon>
        <taxon>Hexapoda</taxon>
        <taxon>Insecta</taxon>
        <taxon>Pterygota</taxon>
        <taxon>Neoptera</taxon>
        <taxon>Endopterygota</taxon>
        <taxon>Coleoptera</taxon>
        <taxon>Polyphaga</taxon>
        <taxon>Scarabaeiformia</taxon>
        <taxon>Scarabaeidae</taxon>
        <taxon>Rutelinae</taxon>
        <taxon>Popillia</taxon>
    </lineage>
</organism>
<dbReference type="AlphaFoldDB" id="A0AAW1IEX2"/>
<accession>A0AAW1IEX2</accession>
<dbReference type="Proteomes" id="UP001458880">
    <property type="component" value="Unassembled WGS sequence"/>
</dbReference>
<proteinExistence type="predicted"/>
<evidence type="ECO:0000313" key="4">
    <source>
        <dbReference type="Proteomes" id="UP001458880"/>
    </source>
</evidence>
<comment type="caution">
    <text evidence="3">The sequence shown here is derived from an EMBL/GenBank/DDBJ whole genome shotgun (WGS) entry which is preliminary data.</text>
</comment>
<dbReference type="EMBL" id="JASPKY010000610">
    <property type="protein sequence ID" value="KAK9688026.1"/>
    <property type="molecule type" value="Genomic_DNA"/>
</dbReference>